<dbReference type="AlphaFoldDB" id="A0A380CII2"/>
<dbReference type="Pfam" id="PF01155">
    <property type="entry name" value="HypA"/>
    <property type="match status" value="1"/>
</dbReference>
<dbReference type="PANTHER" id="PTHR34535">
    <property type="entry name" value="HYDROGENASE MATURATION FACTOR HYPA"/>
    <property type="match status" value="1"/>
</dbReference>
<dbReference type="GO" id="GO:0008270">
    <property type="term" value="F:zinc ion binding"/>
    <property type="evidence" value="ECO:0007669"/>
    <property type="project" value="TreeGrafter"/>
</dbReference>
<evidence type="ECO:0000256" key="2">
    <source>
        <dbReference type="ARBA" id="ARBA00022723"/>
    </source>
</evidence>
<dbReference type="RefSeq" id="WP_115170748.1">
    <property type="nucleotide sequence ID" value="NZ_UGYW01000002.1"/>
</dbReference>
<proteinExistence type="predicted"/>
<gene>
    <name evidence="4" type="ORF">NCTC11388_03117</name>
</gene>
<dbReference type="GO" id="GO:0051604">
    <property type="term" value="P:protein maturation"/>
    <property type="evidence" value="ECO:0007669"/>
    <property type="project" value="InterPro"/>
</dbReference>
<keyword evidence="3" id="KW-0862">Zinc</keyword>
<keyword evidence="1" id="KW-0533">Nickel</keyword>
<accession>A0A380CII2</accession>
<dbReference type="EMBL" id="UGYW01000002">
    <property type="protein sequence ID" value="SUJ21161.1"/>
    <property type="molecule type" value="Genomic_DNA"/>
</dbReference>
<evidence type="ECO:0000313" key="5">
    <source>
        <dbReference type="Proteomes" id="UP000254893"/>
    </source>
</evidence>
<dbReference type="PANTHER" id="PTHR34535:SF3">
    <property type="entry name" value="HYDROGENASE MATURATION FACTOR HYPA"/>
    <property type="match status" value="1"/>
</dbReference>
<protein>
    <submittedName>
        <fullName evidence="4">Hydrogenase nickel incorporation protein</fullName>
    </submittedName>
</protein>
<evidence type="ECO:0000256" key="1">
    <source>
        <dbReference type="ARBA" id="ARBA00022596"/>
    </source>
</evidence>
<dbReference type="InterPro" id="IPR000688">
    <property type="entry name" value="HypA/HybF"/>
</dbReference>
<sequence length="117" mass="13653">MHETGIVQEIFDTLREEYPDRYQEIVKIRLEAGLLSNIQPILIQNAFEAYITGDAWFRNTELEVKVLPILAFCDNCKKSFEVVFHRFVCNCGITSDKVIQGEELRITQVTFKNNEHE</sequence>
<dbReference type="Gene3D" id="3.30.2320.80">
    <property type="match status" value="1"/>
</dbReference>
<name>A0A380CII2_SPHSI</name>
<keyword evidence="2" id="KW-0479">Metal-binding</keyword>
<evidence type="ECO:0000313" key="4">
    <source>
        <dbReference type="EMBL" id="SUJ21161.1"/>
    </source>
</evidence>
<dbReference type="GO" id="GO:0016151">
    <property type="term" value="F:nickel cation binding"/>
    <property type="evidence" value="ECO:0007669"/>
    <property type="project" value="InterPro"/>
</dbReference>
<evidence type="ECO:0000256" key="3">
    <source>
        <dbReference type="ARBA" id="ARBA00022833"/>
    </source>
</evidence>
<reference evidence="4 5" key="1">
    <citation type="submission" date="2018-06" db="EMBL/GenBank/DDBJ databases">
        <authorList>
            <consortium name="Pathogen Informatics"/>
            <person name="Doyle S."/>
        </authorList>
    </citation>
    <scope>NUCLEOTIDE SEQUENCE [LARGE SCALE GENOMIC DNA]</scope>
    <source>
        <strain evidence="4 5">NCTC11388</strain>
    </source>
</reference>
<dbReference type="Proteomes" id="UP000254893">
    <property type="component" value="Unassembled WGS sequence"/>
</dbReference>
<dbReference type="PIRSF" id="PIRSF004761">
    <property type="entry name" value="Hydrgn_mat_HypA"/>
    <property type="match status" value="1"/>
</dbReference>
<organism evidence="4 5">
    <name type="scientific">Sphingobacterium spiritivorum</name>
    <name type="common">Flavobacterium spiritivorum</name>
    <dbReference type="NCBI Taxonomy" id="258"/>
    <lineage>
        <taxon>Bacteria</taxon>
        <taxon>Pseudomonadati</taxon>
        <taxon>Bacteroidota</taxon>
        <taxon>Sphingobacteriia</taxon>
        <taxon>Sphingobacteriales</taxon>
        <taxon>Sphingobacteriaceae</taxon>
        <taxon>Sphingobacterium</taxon>
    </lineage>
</organism>